<evidence type="ECO:0000313" key="11">
    <source>
        <dbReference type="EMBL" id="MFL9830095.1"/>
    </source>
</evidence>
<comment type="miscellaneous">
    <text evidence="8">This enzyme catalyzes only one turnover and therefore is not strictly catalytic. According to one definition, an enzyme is a biocatalyst that acts repeatedly and over many reaction cycles.</text>
</comment>
<comment type="catalytic activity">
    <reaction evidence="1 8">
        <text>a 4-O-methyl-thymidine in DNA + L-cysteinyl-[protein] = a thymidine in DNA + S-methyl-L-cysteinyl-[protein]</text>
        <dbReference type="Rhea" id="RHEA:53428"/>
        <dbReference type="Rhea" id="RHEA-COMP:10131"/>
        <dbReference type="Rhea" id="RHEA-COMP:10132"/>
        <dbReference type="Rhea" id="RHEA-COMP:13555"/>
        <dbReference type="Rhea" id="RHEA-COMP:13556"/>
        <dbReference type="ChEBI" id="CHEBI:29950"/>
        <dbReference type="ChEBI" id="CHEBI:82612"/>
        <dbReference type="ChEBI" id="CHEBI:137386"/>
        <dbReference type="ChEBI" id="CHEBI:137387"/>
        <dbReference type="EC" id="2.1.1.63"/>
    </reaction>
</comment>
<protein>
    <recommendedName>
        <fullName evidence="8">Methylated-DNA--protein-cysteine methyltransferase</fullName>
        <ecNumber evidence="8">2.1.1.63</ecNumber>
    </recommendedName>
    <alternativeName>
        <fullName evidence="8">6-O-methylguanine-DNA methyltransferase</fullName>
        <shortName evidence="8">MGMT</shortName>
    </alternativeName>
    <alternativeName>
        <fullName evidence="8">O-6-methylguanine-DNA-alkyltransferase</fullName>
    </alternativeName>
</protein>
<organism evidence="11 12">
    <name type="scientific">Flavobacterium plantiphilum</name>
    <dbReference type="NCBI Taxonomy" id="3163297"/>
    <lineage>
        <taxon>Bacteria</taxon>
        <taxon>Pseudomonadati</taxon>
        <taxon>Bacteroidota</taxon>
        <taxon>Flavobacteriia</taxon>
        <taxon>Flavobacteriales</taxon>
        <taxon>Flavobacteriaceae</taxon>
        <taxon>Flavobacterium</taxon>
    </lineage>
</organism>
<name>A0ABW8XR67_9FLAO</name>
<comment type="similarity">
    <text evidence="8">Belongs to the MGMT family.</text>
</comment>
<keyword evidence="2 8" id="KW-0963">Cytoplasm</keyword>
<dbReference type="EMBL" id="JBELQA010000002">
    <property type="protein sequence ID" value="MFL9830095.1"/>
    <property type="molecule type" value="Genomic_DNA"/>
</dbReference>
<dbReference type="Gene3D" id="3.30.160.70">
    <property type="entry name" value="Methylated DNA-protein cysteine methyltransferase domain"/>
    <property type="match status" value="1"/>
</dbReference>
<dbReference type="Pfam" id="PF02870">
    <property type="entry name" value="Methyltransf_1N"/>
    <property type="match status" value="1"/>
</dbReference>
<keyword evidence="3 8" id="KW-0489">Methyltransferase</keyword>
<evidence type="ECO:0000256" key="7">
    <source>
        <dbReference type="ARBA" id="ARBA00049348"/>
    </source>
</evidence>
<feature type="domain" description="Methylated-DNA-[protein]-cysteine S-methyltransferase DNA binding" evidence="9">
    <location>
        <begin position="74"/>
        <end position="153"/>
    </location>
</feature>
<evidence type="ECO:0000259" key="10">
    <source>
        <dbReference type="Pfam" id="PF02870"/>
    </source>
</evidence>
<proteinExistence type="inferred from homology"/>
<dbReference type="GO" id="GO:0032259">
    <property type="term" value="P:methylation"/>
    <property type="evidence" value="ECO:0007669"/>
    <property type="project" value="UniProtKB-KW"/>
</dbReference>
<evidence type="ECO:0000256" key="8">
    <source>
        <dbReference type="HAMAP-Rule" id="MF_00772"/>
    </source>
</evidence>
<keyword evidence="12" id="KW-1185">Reference proteome</keyword>
<dbReference type="InterPro" id="IPR001497">
    <property type="entry name" value="MethylDNA_cys_MeTrfase_AS"/>
</dbReference>
<dbReference type="InterPro" id="IPR036631">
    <property type="entry name" value="MGMT_N_sf"/>
</dbReference>
<sequence length="161" mass="17839">MSTNEKSTAYIQTPLGIAEITGDENGISIISITDEGEISSEIPAVLQEAVTQFRDYFEAKRTDFTFKLNPSGTEFQQKVWQALLEIPFGKTMSYLDLSKKLGDVKAIRAVASANGKNPLWIVVPCHRVIGTDGSLTGYAGGLWRKKWLLEHENPTSQQSLF</sequence>
<feature type="active site" description="Nucleophile; methyl group acceptor" evidence="8">
    <location>
        <position position="125"/>
    </location>
</feature>
<evidence type="ECO:0000256" key="4">
    <source>
        <dbReference type="ARBA" id="ARBA00022679"/>
    </source>
</evidence>
<comment type="function">
    <text evidence="8">Involved in the cellular defense against the biological effects of O6-methylguanine (O6-MeG) and O4-methylthymine (O4-MeT) in DNA. Repairs the methylated nucleobase in DNA by stoichiometrically transferring the methyl group to a cysteine residue in the enzyme. This is a suicide reaction: the enzyme is irreversibly inactivated.</text>
</comment>
<keyword evidence="6 8" id="KW-0234">DNA repair</keyword>
<evidence type="ECO:0000256" key="3">
    <source>
        <dbReference type="ARBA" id="ARBA00022603"/>
    </source>
</evidence>
<evidence type="ECO:0000256" key="5">
    <source>
        <dbReference type="ARBA" id="ARBA00022763"/>
    </source>
</evidence>
<dbReference type="PANTHER" id="PTHR10815:SF13">
    <property type="entry name" value="METHYLATED-DNA--PROTEIN-CYSTEINE METHYLTRANSFERASE"/>
    <property type="match status" value="1"/>
</dbReference>
<keyword evidence="5 8" id="KW-0227">DNA damage</keyword>
<accession>A0ABW8XR67</accession>
<dbReference type="SUPFAM" id="SSF53155">
    <property type="entry name" value="Methylated DNA-protein cysteine methyltransferase domain"/>
    <property type="match status" value="1"/>
</dbReference>
<dbReference type="PANTHER" id="PTHR10815">
    <property type="entry name" value="METHYLATED-DNA--PROTEIN-CYSTEINE METHYLTRANSFERASE"/>
    <property type="match status" value="1"/>
</dbReference>
<dbReference type="InterPro" id="IPR036388">
    <property type="entry name" value="WH-like_DNA-bd_sf"/>
</dbReference>
<evidence type="ECO:0000313" key="12">
    <source>
        <dbReference type="Proteomes" id="UP001629260"/>
    </source>
</evidence>
<keyword evidence="4 8" id="KW-0808">Transferase</keyword>
<dbReference type="InterPro" id="IPR008332">
    <property type="entry name" value="MethylG_MeTrfase_N"/>
</dbReference>
<dbReference type="InterPro" id="IPR014048">
    <property type="entry name" value="MethylDNA_cys_MeTrfase_DNA-bd"/>
</dbReference>
<dbReference type="SUPFAM" id="SSF46767">
    <property type="entry name" value="Methylated DNA-protein cysteine methyltransferase, C-terminal domain"/>
    <property type="match status" value="1"/>
</dbReference>
<comment type="caution">
    <text evidence="11">The sequence shown here is derived from an EMBL/GenBank/DDBJ whole genome shotgun (WGS) entry which is preliminary data.</text>
</comment>
<evidence type="ECO:0000259" key="9">
    <source>
        <dbReference type="Pfam" id="PF01035"/>
    </source>
</evidence>
<evidence type="ECO:0000256" key="2">
    <source>
        <dbReference type="ARBA" id="ARBA00022490"/>
    </source>
</evidence>
<dbReference type="Pfam" id="PF01035">
    <property type="entry name" value="DNA_binding_1"/>
    <property type="match status" value="1"/>
</dbReference>
<evidence type="ECO:0000256" key="6">
    <source>
        <dbReference type="ARBA" id="ARBA00023204"/>
    </source>
</evidence>
<dbReference type="RefSeq" id="WP_408080381.1">
    <property type="nucleotide sequence ID" value="NZ_JBELQA010000002.1"/>
</dbReference>
<dbReference type="HAMAP" id="MF_00772">
    <property type="entry name" value="OGT"/>
    <property type="match status" value="1"/>
</dbReference>
<dbReference type="GO" id="GO:0003908">
    <property type="term" value="F:methylated-DNA-[protein]-cysteine S-methyltransferase activity"/>
    <property type="evidence" value="ECO:0007669"/>
    <property type="project" value="UniProtKB-EC"/>
</dbReference>
<dbReference type="CDD" id="cd06445">
    <property type="entry name" value="ATase"/>
    <property type="match status" value="1"/>
</dbReference>
<dbReference type="PROSITE" id="PS00374">
    <property type="entry name" value="MGMT"/>
    <property type="match status" value="1"/>
</dbReference>
<comment type="catalytic activity">
    <reaction evidence="7 8">
        <text>a 6-O-methyl-2'-deoxyguanosine in DNA + L-cysteinyl-[protein] = S-methyl-L-cysteinyl-[protein] + a 2'-deoxyguanosine in DNA</text>
        <dbReference type="Rhea" id="RHEA:24000"/>
        <dbReference type="Rhea" id="RHEA-COMP:10131"/>
        <dbReference type="Rhea" id="RHEA-COMP:10132"/>
        <dbReference type="Rhea" id="RHEA-COMP:11367"/>
        <dbReference type="Rhea" id="RHEA-COMP:11368"/>
        <dbReference type="ChEBI" id="CHEBI:29950"/>
        <dbReference type="ChEBI" id="CHEBI:82612"/>
        <dbReference type="ChEBI" id="CHEBI:85445"/>
        <dbReference type="ChEBI" id="CHEBI:85448"/>
        <dbReference type="EC" id="2.1.1.63"/>
    </reaction>
</comment>
<dbReference type="EC" id="2.1.1.63" evidence="8"/>
<feature type="domain" description="Methylguanine DNA methyltransferase ribonuclease-like" evidence="10">
    <location>
        <begin position="9"/>
        <end position="69"/>
    </location>
</feature>
<comment type="subcellular location">
    <subcellularLocation>
        <location evidence="8">Cytoplasm</location>
    </subcellularLocation>
</comment>
<dbReference type="Gene3D" id="1.10.10.10">
    <property type="entry name" value="Winged helix-like DNA-binding domain superfamily/Winged helix DNA-binding domain"/>
    <property type="match status" value="1"/>
</dbReference>
<dbReference type="InterPro" id="IPR023546">
    <property type="entry name" value="MGMT"/>
</dbReference>
<reference evidence="11 12" key="1">
    <citation type="submission" date="2024-06" db="EMBL/GenBank/DDBJ databases">
        <authorList>
            <person name="Kaempfer P."/>
            <person name="Viver T."/>
        </authorList>
    </citation>
    <scope>NUCLEOTIDE SEQUENCE [LARGE SCALE GENOMIC DNA]</scope>
    <source>
        <strain evidence="11 12">ST-87</strain>
    </source>
</reference>
<dbReference type="InterPro" id="IPR036217">
    <property type="entry name" value="MethylDNA_cys_MeTrfase_DNAb"/>
</dbReference>
<dbReference type="Proteomes" id="UP001629260">
    <property type="component" value="Unassembled WGS sequence"/>
</dbReference>
<dbReference type="NCBIfam" id="TIGR00589">
    <property type="entry name" value="ogt"/>
    <property type="match status" value="1"/>
</dbReference>
<evidence type="ECO:0000256" key="1">
    <source>
        <dbReference type="ARBA" id="ARBA00001286"/>
    </source>
</evidence>
<gene>
    <name evidence="11" type="ORF">ABS764_04450</name>
</gene>